<dbReference type="InterPro" id="IPR036412">
    <property type="entry name" value="HAD-like_sf"/>
</dbReference>
<comment type="similarity">
    <text evidence="1">Belongs to the 5'(3')-deoxyribonucleotidase family.</text>
</comment>
<accession>A0AA50KAU4</accession>
<reference evidence="2" key="1">
    <citation type="submission" date="2023-08" db="EMBL/GenBank/DDBJ databases">
        <title>Complete genome sequence of Shewanella oncorhynchi Z-P2, a siderophore putrebactin-producing bacterium.</title>
        <authorList>
            <person name="Zhang Y."/>
        </authorList>
    </citation>
    <scope>NUCLEOTIDE SEQUENCE</scope>
    <source>
        <strain evidence="2">Z-P2</strain>
    </source>
</reference>
<gene>
    <name evidence="2" type="ORF">RA178_12545</name>
</gene>
<dbReference type="SUPFAM" id="SSF56784">
    <property type="entry name" value="HAD-like"/>
    <property type="match status" value="1"/>
</dbReference>
<dbReference type="PANTHER" id="PTHR16504">
    <property type="entry name" value="5'(3')-DEOXYRIBONUCLEOTIDASE"/>
    <property type="match status" value="1"/>
</dbReference>
<organism evidence="2">
    <name type="scientific">Shewanella oncorhynchi</name>
    <dbReference type="NCBI Taxonomy" id="2726434"/>
    <lineage>
        <taxon>Bacteria</taxon>
        <taxon>Pseudomonadati</taxon>
        <taxon>Pseudomonadota</taxon>
        <taxon>Gammaproteobacteria</taxon>
        <taxon>Alteromonadales</taxon>
        <taxon>Shewanellaceae</taxon>
        <taxon>Shewanella</taxon>
    </lineage>
</organism>
<dbReference type="RefSeq" id="WP_306682071.1">
    <property type="nucleotide sequence ID" value="NZ_CP132914.1"/>
</dbReference>
<dbReference type="AlphaFoldDB" id="A0AA50KAU4"/>
<evidence type="ECO:0000256" key="1">
    <source>
        <dbReference type="ARBA" id="ARBA00009589"/>
    </source>
</evidence>
<dbReference type="EMBL" id="CP132914">
    <property type="protein sequence ID" value="WMB71267.1"/>
    <property type="molecule type" value="Genomic_DNA"/>
</dbReference>
<dbReference type="InterPro" id="IPR010708">
    <property type="entry name" value="5'(3')-deoxyribonucleotidase"/>
</dbReference>
<name>A0AA50KAU4_9GAMM</name>
<protein>
    <submittedName>
        <fullName evidence="2">Uncharacterized protein</fullName>
    </submittedName>
</protein>
<dbReference type="GO" id="GO:0009223">
    <property type="term" value="P:pyrimidine deoxyribonucleotide catabolic process"/>
    <property type="evidence" value="ECO:0007669"/>
    <property type="project" value="TreeGrafter"/>
</dbReference>
<dbReference type="InterPro" id="IPR023214">
    <property type="entry name" value="HAD_sf"/>
</dbReference>
<dbReference type="Pfam" id="PF06941">
    <property type="entry name" value="NT5C"/>
    <property type="match status" value="1"/>
</dbReference>
<dbReference type="GO" id="GO:0008253">
    <property type="term" value="F:5'-nucleotidase activity"/>
    <property type="evidence" value="ECO:0007669"/>
    <property type="project" value="InterPro"/>
</dbReference>
<proteinExistence type="inferred from homology"/>
<dbReference type="Proteomes" id="UP001236800">
    <property type="component" value="Chromosome"/>
</dbReference>
<dbReference type="GeneID" id="301340026"/>
<dbReference type="Gene3D" id="3.40.50.1000">
    <property type="entry name" value="HAD superfamily/HAD-like"/>
    <property type="match status" value="1"/>
</dbReference>
<sequence>MPKIVCVDMDDVLVNYTEAVTFKKLQKPEQAYPQAELGFFSCLAPKVGGIAVMKKMLEHPEIEPYIATAPSLQNPLCYMEKRIWVEQHLGMEYVSRLIIIPNKGLLKGDILIDDHVEGKGQEFFKGDLWQFGSIRFPDWSAVEIELFNNFLR</sequence>
<dbReference type="PANTHER" id="PTHR16504:SF4">
    <property type="entry name" value="5'(3')-DEOXYRIBONUCLEOTIDASE"/>
    <property type="match status" value="1"/>
</dbReference>
<dbReference type="KEGG" id="sog:RA178_12545"/>
<evidence type="ECO:0000313" key="2">
    <source>
        <dbReference type="EMBL" id="WMB71267.1"/>
    </source>
</evidence>